<dbReference type="PANTHER" id="PTHR42711:SF5">
    <property type="entry name" value="ABC TRANSPORTER ATP-BINDING PROTEIN NATA"/>
    <property type="match status" value="1"/>
</dbReference>
<keyword evidence="2" id="KW-0813">Transport</keyword>
<evidence type="ECO:0000256" key="2">
    <source>
        <dbReference type="ARBA" id="ARBA00022448"/>
    </source>
</evidence>
<evidence type="ECO:0000313" key="6">
    <source>
        <dbReference type="EMBL" id="ETJ27774.1"/>
    </source>
</evidence>
<keyword evidence="3" id="KW-0547">Nucleotide-binding</keyword>
<comment type="similarity">
    <text evidence="1">Belongs to the ABC transporter superfamily.</text>
</comment>
<sequence>MNDVYAIEASQLYKEFSLVGADPIIALDHLDFKIRKGCLTALVGPDGAGKTTLIRLIAGLLDATAGSLEVLGMDVK</sequence>
<gene>
    <name evidence="6" type="ORF">Q604_UNBC16870G0002</name>
</gene>
<evidence type="ECO:0000256" key="1">
    <source>
        <dbReference type="ARBA" id="ARBA00005417"/>
    </source>
</evidence>
<evidence type="ECO:0000259" key="5">
    <source>
        <dbReference type="Pfam" id="PF00005"/>
    </source>
</evidence>
<dbReference type="Gene3D" id="3.40.50.300">
    <property type="entry name" value="P-loop containing nucleotide triphosphate hydrolases"/>
    <property type="match status" value="1"/>
</dbReference>
<dbReference type="PANTHER" id="PTHR42711">
    <property type="entry name" value="ABC TRANSPORTER ATP-BINDING PROTEIN"/>
    <property type="match status" value="1"/>
</dbReference>
<feature type="domain" description="ABC transporter" evidence="5">
    <location>
        <begin position="27"/>
        <end position="75"/>
    </location>
</feature>
<dbReference type="InterPro" id="IPR050763">
    <property type="entry name" value="ABC_transporter_ATP-binding"/>
</dbReference>
<feature type="non-terminal residue" evidence="6">
    <location>
        <position position="76"/>
    </location>
</feature>
<protein>
    <submittedName>
        <fullName evidence="6">ABC transporter related protein</fullName>
    </submittedName>
</protein>
<comment type="caution">
    <text evidence="6">The sequence shown here is derived from an EMBL/GenBank/DDBJ whole genome shotgun (WGS) entry which is preliminary data.</text>
</comment>
<accession>W1XG94</accession>
<dbReference type="InterPro" id="IPR003439">
    <property type="entry name" value="ABC_transporter-like_ATP-bd"/>
</dbReference>
<dbReference type="GO" id="GO:0016887">
    <property type="term" value="F:ATP hydrolysis activity"/>
    <property type="evidence" value="ECO:0007669"/>
    <property type="project" value="InterPro"/>
</dbReference>
<dbReference type="SUPFAM" id="SSF52540">
    <property type="entry name" value="P-loop containing nucleoside triphosphate hydrolases"/>
    <property type="match status" value="1"/>
</dbReference>
<proteinExistence type="inferred from homology"/>
<evidence type="ECO:0000256" key="3">
    <source>
        <dbReference type="ARBA" id="ARBA00022741"/>
    </source>
</evidence>
<dbReference type="Pfam" id="PF00005">
    <property type="entry name" value="ABC_tran"/>
    <property type="match status" value="1"/>
</dbReference>
<dbReference type="EMBL" id="AZMM01016870">
    <property type="protein sequence ID" value="ETJ27774.1"/>
    <property type="molecule type" value="Genomic_DNA"/>
</dbReference>
<dbReference type="InterPro" id="IPR027417">
    <property type="entry name" value="P-loop_NTPase"/>
</dbReference>
<reference evidence="6" key="1">
    <citation type="submission" date="2013-12" db="EMBL/GenBank/DDBJ databases">
        <title>A Varibaculum cambriense genome reconstructed from a premature infant gut community with otherwise low bacterial novelty that shifts toward anaerobic metabolism during the third week of life.</title>
        <authorList>
            <person name="Brown C.T."/>
            <person name="Sharon I."/>
            <person name="Thomas B.C."/>
            <person name="Castelle C.J."/>
            <person name="Morowitz M.J."/>
            <person name="Banfield J.F."/>
        </authorList>
    </citation>
    <scope>NUCLEOTIDE SEQUENCE</scope>
</reference>
<evidence type="ECO:0000256" key="4">
    <source>
        <dbReference type="ARBA" id="ARBA00022840"/>
    </source>
</evidence>
<dbReference type="GO" id="GO:0005524">
    <property type="term" value="F:ATP binding"/>
    <property type="evidence" value="ECO:0007669"/>
    <property type="project" value="UniProtKB-KW"/>
</dbReference>
<keyword evidence="4" id="KW-0067">ATP-binding</keyword>
<name>W1XG94_9ZZZZ</name>
<organism evidence="6">
    <name type="scientific">human gut metagenome</name>
    <dbReference type="NCBI Taxonomy" id="408170"/>
    <lineage>
        <taxon>unclassified sequences</taxon>
        <taxon>metagenomes</taxon>
        <taxon>organismal metagenomes</taxon>
    </lineage>
</organism>
<dbReference type="AlphaFoldDB" id="W1XG94"/>